<dbReference type="Gene3D" id="2.60.40.1180">
    <property type="entry name" value="Golgi alpha-mannosidase II"/>
    <property type="match status" value="1"/>
</dbReference>
<geneLocation type="plasmid" evidence="2">
    <name>pMaq22A_1p DNA</name>
</geneLocation>
<keyword evidence="1" id="KW-0614">Plasmid</keyword>
<dbReference type="Proteomes" id="UP000061432">
    <property type="component" value="Plasmid pMaq22A_1p"/>
</dbReference>
<sequence>MDEAAWGDAERRAFGMQIGNDAPDGRRLLVLANAGEAAIDFQLARVVGGPWTPLFDTTAMDGRPVAREALKAGGTLHLPGRALVVLARSAAPRKAVAG</sequence>
<dbReference type="KEGG" id="maqu:Maq22A_1p38295"/>
<accession>A0A1Y0ZCM4</accession>
<dbReference type="SUPFAM" id="SSF51011">
    <property type="entry name" value="Glycosyl hydrolase domain"/>
    <property type="match status" value="1"/>
</dbReference>
<reference evidence="2" key="2">
    <citation type="submission" date="2015-01" db="EMBL/GenBank/DDBJ databases">
        <title>Complete genome sequence of Methylobacterium aquaticum strain 22A.</title>
        <authorList>
            <person name="Tani A."/>
            <person name="Ogura Y."/>
            <person name="Hayashi T."/>
        </authorList>
    </citation>
    <scope>NUCLEOTIDE SEQUENCE [LARGE SCALE GENOMIC DNA]</scope>
    <source>
        <strain evidence="2">MA-22A</strain>
        <plasmid evidence="2">Plasmid pMaq22A_1p DNA</plasmid>
    </source>
</reference>
<reference evidence="1 2" key="1">
    <citation type="journal article" date="2015" name="Genome Announc.">
        <title>Complete Genome Sequence of Methylobacterium aquaticum Strain 22A, Isolated from Racomitrium japonicum Moss.</title>
        <authorList>
            <person name="Tani A."/>
            <person name="Ogura Y."/>
            <person name="Hayashi T."/>
            <person name="Kimbara K."/>
        </authorList>
    </citation>
    <scope>NUCLEOTIDE SEQUENCE [LARGE SCALE GENOMIC DNA]</scope>
    <source>
        <strain evidence="1 2">MA-22A</strain>
        <plasmid evidence="2">Plasmid pMaq22A_1p DNA</plasmid>
    </source>
</reference>
<name>A0A1Y0ZCM4_9HYPH</name>
<proteinExistence type="predicted"/>
<protein>
    <submittedName>
        <fullName evidence="1">Glycogen debranching enzyme</fullName>
    </submittedName>
</protein>
<dbReference type="AlphaFoldDB" id="A0A1Y0ZCM4"/>
<organism evidence="1 2">
    <name type="scientific">Methylobacterium aquaticum</name>
    <dbReference type="NCBI Taxonomy" id="270351"/>
    <lineage>
        <taxon>Bacteria</taxon>
        <taxon>Pseudomonadati</taxon>
        <taxon>Pseudomonadota</taxon>
        <taxon>Alphaproteobacteria</taxon>
        <taxon>Hyphomicrobiales</taxon>
        <taxon>Methylobacteriaceae</taxon>
        <taxon>Methylobacterium</taxon>
    </lineage>
</organism>
<evidence type="ECO:0000313" key="2">
    <source>
        <dbReference type="Proteomes" id="UP000061432"/>
    </source>
</evidence>
<gene>
    <name evidence="1" type="ORF">Maq22A_1p38295</name>
</gene>
<dbReference type="EMBL" id="AP014705">
    <property type="protein sequence ID" value="BAR47287.1"/>
    <property type="molecule type" value="Genomic_DNA"/>
</dbReference>
<evidence type="ECO:0000313" key="1">
    <source>
        <dbReference type="EMBL" id="BAR47287.1"/>
    </source>
</evidence>
<dbReference type="InterPro" id="IPR013780">
    <property type="entry name" value="Glyco_hydro_b"/>
</dbReference>